<dbReference type="Pfam" id="PF00557">
    <property type="entry name" value="Peptidase_M24"/>
    <property type="match status" value="1"/>
</dbReference>
<keyword evidence="8 9" id="KW-0378">Hydrolase</keyword>
<gene>
    <name evidence="13" type="ORF">FA10DRAFT_302642</name>
</gene>
<comment type="cofactor">
    <cofactor evidence="9">
        <name>Co(2+)</name>
        <dbReference type="ChEBI" id="CHEBI:48828"/>
    </cofactor>
    <cofactor evidence="9">
        <name>Zn(2+)</name>
        <dbReference type="ChEBI" id="CHEBI:29105"/>
    </cofactor>
    <cofactor evidence="9">
        <name>Mn(2+)</name>
        <dbReference type="ChEBI" id="CHEBI:29035"/>
    </cofactor>
    <cofactor evidence="9">
        <name>Fe(2+)</name>
        <dbReference type="ChEBI" id="CHEBI:29033"/>
    </cofactor>
    <text evidence="9">Binds 2 divalent metal cations per subunit. Has a high-affinity and a low affinity metal-binding site. The true nature of the physiological cofactor is under debate. The enzyme is active with cobalt, zinc, manganese or divalent iron ions. Most likely, methionine aminopeptidases function as mononuclear Fe(2+)-metalloproteases under physiological conditions, and the catalytically relevant metal-binding site has been assigned to the histidine-containing high-affinity site.</text>
</comment>
<dbReference type="InterPro" id="IPR036388">
    <property type="entry name" value="WH-like_DNA-bd_sf"/>
</dbReference>
<dbReference type="STRING" id="215250.A0A316YJN6"/>
<dbReference type="InterPro" id="IPR036390">
    <property type="entry name" value="WH_DNA-bd_sf"/>
</dbReference>
<feature type="binding site" evidence="9">
    <location>
        <position position="201"/>
    </location>
    <ligand>
        <name>a divalent metal cation</name>
        <dbReference type="ChEBI" id="CHEBI:60240"/>
        <label>1</label>
    </ligand>
</feature>
<dbReference type="Gene3D" id="1.10.10.10">
    <property type="entry name" value="Winged helix-like DNA-binding domain superfamily/Winged helix DNA-binding domain"/>
    <property type="match status" value="1"/>
</dbReference>
<evidence type="ECO:0000256" key="1">
    <source>
        <dbReference type="ARBA" id="ARBA00000294"/>
    </source>
</evidence>
<dbReference type="EC" id="3.4.11.18" evidence="9"/>
<dbReference type="PRINTS" id="PR00599">
    <property type="entry name" value="MAPEPTIDASE"/>
</dbReference>
<dbReference type="InterPro" id="IPR000994">
    <property type="entry name" value="Pept_M24"/>
</dbReference>
<dbReference type="GO" id="GO:0004239">
    <property type="term" value="F:initiator methionyl aminopeptidase activity"/>
    <property type="evidence" value="ECO:0007669"/>
    <property type="project" value="UniProtKB-UniRule"/>
</dbReference>
<dbReference type="GO" id="GO:0046872">
    <property type="term" value="F:metal ion binding"/>
    <property type="evidence" value="ECO:0007669"/>
    <property type="project" value="UniProtKB-UniRule"/>
</dbReference>
<dbReference type="EMBL" id="KZ819637">
    <property type="protein sequence ID" value="PWN89286.1"/>
    <property type="molecule type" value="Genomic_DNA"/>
</dbReference>
<feature type="binding site" evidence="9">
    <location>
        <position position="212"/>
    </location>
    <ligand>
        <name>a divalent metal cation</name>
        <dbReference type="ChEBI" id="CHEBI:60240"/>
        <label>1</label>
    </ligand>
</feature>
<keyword evidence="7 9" id="KW-0479">Metal-binding</keyword>
<comment type="cofactor">
    <cofactor evidence="3">
        <name>Fe(2+)</name>
        <dbReference type="ChEBI" id="CHEBI:29033"/>
    </cofactor>
</comment>
<evidence type="ECO:0000313" key="14">
    <source>
        <dbReference type="Proteomes" id="UP000245768"/>
    </source>
</evidence>
<sequence>MASQDHHQQTNNDGPLFNSSVSRGGSPYHQGQAGLDEQQGGHTGKGGGSKNKKKKKKSSSASATNDLLKPLTEIFKDLAFPVGEVCEYKAEIRLRASTEELAERERLDNLDQDKQYRLVRQAAEAHRRVRMYARQSIKPGMTMTEVADLIENGVRTVVEAQGLERGIAFPTGLNLNECAAHYTPNPGDKRILLDTDVLKVDIGVHVKGRICDSAFTLTFDGGRQWEPLLEAVRAATETGIKEAGIDARLGEIGAAIQETMESHECQVDGRTLPIKAIRNLCGHSIEQYRIHGSHSVPIVAEPDNVIKMIEGHYYAIETFGSTGLGYTVERGACSHYYKSRNSSSVPASSVTLFSARKLLQTIDQSFGTLPFCRRYLERAGEKNYLLGLKHLASAGIIDECPPLCDVEGSMTAQFEHTILLRPTCKEVVSRGIDY</sequence>
<evidence type="ECO:0000256" key="8">
    <source>
        <dbReference type="ARBA" id="ARBA00022801"/>
    </source>
</evidence>
<evidence type="ECO:0000256" key="7">
    <source>
        <dbReference type="ARBA" id="ARBA00022723"/>
    </source>
</evidence>
<dbReference type="Proteomes" id="UP000245768">
    <property type="component" value="Unassembled WGS sequence"/>
</dbReference>
<feature type="binding site" evidence="9">
    <location>
        <position position="212"/>
    </location>
    <ligand>
        <name>a divalent metal cation</name>
        <dbReference type="ChEBI" id="CHEBI:60240"/>
        <label>2</label>
        <note>catalytic</note>
    </ligand>
</feature>
<dbReference type="CDD" id="cd01088">
    <property type="entry name" value="MetAP2"/>
    <property type="match status" value="1"/>
</dbReference>
<dbReference type="SUPFAM" id="SSF46785">
    <property type="entry name" value="Winged helix' DNA-binding domain"/>
    <property type="match status" value="1"/>
</dbReference>
<evidence type="ECO:0000259" key="12">
    <source>
        <dbReference type="Pfam" id="PF00557"/>
    </source>
</evidence>
<feature type="binding site" evidence="9">
    <location>
        <position position="415"/>
    </location>
    <ligand>
        <name>a divalent metal cation</name>
        <dbReference type="ChEBI" id="CHEBI:60240"/>
        <label>2</label>
        <note>catalytic</note>
    </ligand>
</feature>
<feature type="binding site" evidence="9">
    <location>
        <position position="283"/>
    </location>
    <ligand>
        <name>a divalent metal cation</name>
        <dbReference type="ChEBI" id="CHEBI:60240"/>
        <label>2</label>
        <note>catalytic</note>
    </ligand>
</feature>
<dbReference type="AlphaFoldDB" id="A0A316YJN6"/>
<evidence type="ECO:0000256" key="11">
    <source>
        <dbReference type="SAM" id="MobiDB-lite"/>
    </source>
</evidence>
<proteinExistence type="inferred from homology"/>
<dbReference type="InterPro" id="IPR050247">
    <property type="entry name" value="Met_Aminopeptidase_Type2"/>
</dbReference>
<evidence type="ECO:0000256" key="2">
    <source>
        <dbReference type="ARBA" id="ARBA00001936"/>
    </source>
</evidence>
<dbReference type="PANTHER" id="PTHR45777">
    <property type="entry name" value="METHIONINE AMINOPEPTIDASE 2"/>
    <property type="match status" value="1"/>
</dbReference>
<comment type="subcellular location">
    <subcellularLocation>
        <location evidence="9">Cytoplasm</location>
    </subcellularLocation>
</comment>
<evidence type="ECO:0000256" key="3">
    <source>
        <dbReference type="ARBA" id="ARBA00001954"/>
    </source>
</evidence>
<dbReference type="HAMAP" id="MF_03175">
    <property type="entry name" value="MetAP_2_euk"/>
    <property type="match status" value="1"/>
</dbReference>
<dbReference type="GO" id="GO:0070006">
    <property type="term" value="F:metalloaminopeptidase activity"/>
    <property type="evidence" value="ECO:0007669"/>
    <property type="project" value="UniProtKB-UniRule"/>
</dbReference>
<organism evidence="13 14">
    <name type="scientific">Acaromyces ingoldii</name>
    <dbReference type="NCBI Taxonomy" id="215250"/>
    <lineage>
        <taxon>Eukaryota</taxon>
        <taxon>Fungi</taxon>
        <taxon>Dikarya</taxon>
        <taxon>Basidiomycota</taxon>
        <taxon>Ustilaginomycotina</taxon>
        <taxon>Exobasidiomycetes</taxon>
        <taxon>Exobasidiales</taxon>
        <taxon>Cryptobasidiaceae</taxon>
        <taxon>Acaromyces</taxon>
    </lineage>
</organism>
<feature type="binding site" evidence="9">
    <location>
        <position position="317"/>
    </location>
    <ligand>
        <name>a divalent metal cation</name>
        <dbReference type="ChEBI" id="CHEBI:60240"/>
        <label>2</label>
        <note>catalytic</note>
    </ligand>
</feature>
<dbReference type="GO" id="GO:0006508">
    <property type="term" value="P:proteolysis"/>
    <property type="evidence" value="ECO:0007669"/>
    <property type="project" value="UniProtKB-KW"/>
</dbReference>
<feature type="binding site" evidence="9">
    <location>
        <position position="181"/>
    </location>
    <ligand>
        <name>substrate</name>
    </ligand>
</feature>
<feature type="region of interest" description="Disordered" evidence="11">
    <location>
        <begin position="1"/>
        <end position="63"/>
    </location>
</feature>
<evidence type="ECO:0000256" key="6">
    <source>
        <dbReference type="ARBA" id="ARBA00022670"/>
    </source>
</evidence>
<comment type="function">
    <text evidence="9 10">Cotranslationally removes the N-terminal methionine from nascent proteins. The N-terminal methionine is often cleaved when the second residue in the primary sequence is small and uncharged (Met-Ala-, Cys, Gly, Pro, Ser, Thr, or Val).</text>
</comment>
<dbReference type="RefSeq" id="XP_025376484.1">
    <property type="nucleotide sequence ID" value="XM_025525152.1"/>
</dbReference>
<comment type="catalytic activity">
    <reaction evidence="1 9 10">
        <text>Release of N-terminal amino acids, preferentially methionine, from peptides and arylamides.</text>
        <dbReference type="EC" id="3.4.11.18"/>
    </reaction>
</comment>
<dbReference type="GO" id="GO:0005737">
    <property type="term" value="C:cytoplasm"/>
    <property type="evidence" value="ECO:0007669"/>
    <property type="project" value="UniProtKB-SubCell"/>
</dbReference>
<accession>A0A316YJN6</accession>
<protein>
    <recommendedName>
        <fullName evidence="9">Methionine aminopeptidase 2</fullName>
        <shortName evidence="9">MAP 2</shortName>
        <shortName evidence="9">MetAP 2</shortName>
        <ecNumber evidence="9">3.4.11.18</ecNumber>
    </recommendedName>
    <alternativeName>
        <fullName evidence="9">Peptidase M</fullName>
    </alternativeName>
</protein>
<feature type="binding site" evidence="9">
    <location>
        <position position="291"/>
    </location>
    <ligand>
        <name>substrate</name>
    </ligand>
</feature>
<dbReference type="InParanoid" id="A0A316YJN6"/>
<evidence type="ECO:0000313" key="13">
    <source>
        <dbReference type="EMBL" id="PWN89286.1"/>
    </source>
</evidence>
<keyword evidence="14" id="KW-1185">Reference proteome</keyword>
<dbReference type="NCBIfam" id="TIGR00501">
    <property type="entry name" value="met_pdase_II"/>
    <property type="match status" value="1"/>
</dbReference>
<evidence type="ECO:0000256" key="10">
    <source>
        <dbReference type="RuleBase" id="RU003653"/>
    </source>
</evidence>
<dbReference type="InterPro" id="IPR036005">
    <property type="entry name" value="Creatinase/aminopeptidase-like"/>
</dbReference>
<keyword evidence="6 9" id="KW-0645">Protease</keyword>
<reference evidence="13 14" key="1">
    <citation type="journal article" date="2018" name="Mol. Biol. Evol.">
        <title>Broad Genomic Sampling Reveals a Smut Pathogenic Ancestry of the Fungal Clade Ustilaginomycotina.</title>
        <authorList>
            <person name="Kijpornyongpan T."/>
            <person name="Mondo S.J."/>
            <person name="Barry K."/>
            <person name="Sandor L."/>
            <person name="Lee J."/>
            <person name="Lipzen A."/>
            <person name="Pangilinan J."/>
            <person name="LaButti K."/>
            <person name="Hainaut M."/>
            <person name="Henrissat B."/>
            <person name="Grigoriev I.V."/>
            <person name="Spatafora J.W."/>
            <person name="Aime M.C."/>
        </authorList>
    </citation>
    <scope>NUCLEOTIDE SEQUENCE [LARGE SCALE GENOMIC DNA]</scope>
    <source>
        <strain evidence="13 14">MCA 4198</strain>
    </source>
</reference>
<dbReference type="OrthoDB" id="7848262at2759"/>
<dbReference type="PANTHER" id="PTHR45777:SF2">
    <property type="entry name" value="METHIONINE AMINOPEPTIDASE 2"/>
    <property type="match status" value="1"/>
</dbReference>
<dbReference type="SUPFAM" id="SSF55920">
    <property type="entry name" value="Creatinase/aminopeptidase"/>
    <property type="match status" value="1"/>
</dbReference>
<comment type="cofactor">
    <cofactor evidence="2">
        <name>Mn(2+)</name>
        <dbReference type="ChEBI" id="CHEBI:29035"/>
    </cofactor>
</comment>
<keyword evidence="5 9" id="KW-0963">Cytoplasm</keyword>
<evidence type="ECO:0000256" key="4">
    <source>
        <dbReference type="ARBA" id="ARBA00022438"/>
    </source>
</evidence>
<dbReference type="InterPro" id="IPR002468">
    <property type="entry name" value="Pept_M24A_MAP2"/>
</dbReference>
<name>A0A316YJN6_9BASI</name>
<feature type="domain" description="Peptidase M24" evidence="12">
    <location>
        <begin position="118"/>
        <end position="325"/>
    </location>
</feature>
<feature type="compositionally biased region" description="Polar residues" evidence="11">
    <location>
        <begin position="9"/>
        <end position="23"/>
    </location>
</feature>
<keyword evidence="4 9" id="KW-0031">Aminopeptidase</keyword>
<dbReference type="GeneID" id="37047068"/>
<comment type="similarity">
    <text evidence="9">Belongs to the peptidase M24A family. Methionine aminopeptidase eukaryotic type 2 subfamily.</text>
</comment>
<dbReference type="Gene3D" id="3.90.230.10">
    <property type="entry name" value="Creatinase/methionine aminopeptidase superfamily"/>
    <property type="match status" value="1"/>
</dbReference>
<feature type="binding site" evidence="9">
    <location>
        <position position="415"/>
    </location>
    <ligand>
        <name>a divalent metal cation</name>
        <dbReference type="ChEBI" id="CHEBI:60240"/>
        <label>1</label>
    </ligand>
</feature>
<dbReference type="InterPro" id="IPR001714">
    <property type="entry name" value="Pept_M24_MAP"/>
</dbReference>
<evidence type="ECO:0000256" key="9">
    <source>
        <dbReference type="HAMAP-Rule" id="MF_03175"/>
    </source>
</evidence>
<evidence type="ECO:0000256" key="5">
    <source>
        <dbReference type="ARBA" id="ARBA00022490"/>
    </source>
</evidence>